<organism evidence="1">
    <name type="scientific">marine metagenome</name>
    <dbReference type="NCBI Taxonomy" id="408172"/>
    <lineage>
        <taxon>unclassified sequences</taxon>
        <taxon>metagenomes</taxon>
        <taxon>ecological metagenomes</taxon>
    </lineage>
</organism>
<sequence>VAQLKIIDNSGREYVVKDPQRFFDHLVDYHSNNKSGDHSTHEENGYYFTVTEELFTKVENFIKNR</sequence>
<accession>A0A382FMP4</accession>
<feature type="non-terminal residue" evidence="1">
    <location>
        <position position="1"/>
    </location>
</feature>
<name>A0A382FMP4_9ZZZZ</name>
<dbReference type="EMBL" id="UINC01050543">
    <property type="protein sequence ID" value="SVB63624.1"/>
    <property type="molecule type" value="Genomic_DNA"/>
</dbReference>
<dbReference type="AlphaFoldDB" id="A0A382FMP4"/>
<proteinExistence type="predicted"/>
<gene>
    <name evidence="1" type="ORF">METZ01_LOCUS216478</name>
</gene>
<reference evidence="1" key="1">
    <citation type="submission" date="2018-05" db="EMBL/GenBank/DDBJ databases">
        <authorList>
            <person name="Lanie J.A."/>
            <person name="Ng W.-L."/>
            <person name="Kazmierczak K.M."/>
            <person name="Andrzejewski T.M."/>
            <person name="Davidsen T.M."/>
            <person name="Wayne K.J."/>
            <person name="Tettelin H."/>
            <person name="Glass J.I."/>
            <person name="Rusch D."/>
            <person name="Podicherti R."/>
            <person name="Tsui H.-C.T."/>
            <person name="Winkler M.E."/>
        </authorList>
    </citation>
    <scope>NUCLEOTIDE SEQUENCE</scope>
</reference>
<protein>
    <submittedName>
        <fullName evidence="1">Uncharacterized protein</fullName>
    </submittedName>
</protein>
<evidence type="ECO:0000313" key="1">
    <source>
        <dbReference type="EMBL" id="SVB63624.1"/>
    </source>
</evidence>